<gene>
    <name evidence="2" type="ORF">FPY71_14045</name>
</gene>
<dbReference type="PANTHER" id="PTHR11895">
    <property type="entry name" value="TRANSAMIDASE"/>
    <property type="match status" value="1"/>
</dbReference>
<dbReference type="Proteomes" id="UP000324738">
    <property type="component" value="Unassembled WGS sequence"/>
</dbReference>
<evidence type="ECO:0000313" key="3">
    <source>
        <dbReference type="Proteomes" id="UP000324738"/>
    </source>
</evidence>
<sequence>MSQLASMSLTETAEAIRTGAITPVSVVEAYLSRIAELDGQLHSFATVAADRALVQAHNATREICNGQWRGLLHGIPLGLKDAIYTTEIKTGLGSPVFTDWHAPHNATVVTRIEQAGGIVIGKLTLTEGVYADHHPTTEAPVNPWGPAHWTGTSSSGAGVAVAAGLCLGSLGTDTGGSIRLPSSCCGVVGIKPTWGRVSRYGVFPLAESLDHVGPMCRTVADSAAMLGAIAGADSADPTASLAPVPDYMATLDDGIAGRRIGIDWRYIRSRSTDEVVASIEAVLSVVTRLGAEIVPVSFPDPDDILRGWAVECAVEAAIAHEGLYPEQKHNYGPRLTALLERGHKFDAMTLARAQKSRRDFQGIVSRLFADVDMLIVPGLPVAGPTMDHMASLGEDPAAILAIGPFTAPFDVSLHPTITVPCGFSDRGIPIGFQFVGPYFSEALLCTAGHAYQTATDWHHRRPVLPLEL</sequence>
<protein>
    <submittedName>
        <fullName evidence="2">Amidase</fullName>
    </submittedName>
</protein>
<dbReference type="AlphaFoldDB" id="A0A5B0DVP6"/>
<dbReference type="InterPro" id="IPR023631">
    <property type="entry name" value="Amidase_dom"/>
</dbReference>
<dbReference type="InterPro" id="IPR036928">
    <property type="entry name" value="AS_sf"/>
</dbReference>
<dbReference type="GO" id="GO:0003824">
    <property type="term" value="F:catalytic activity"/>
    <property type="evidence" value="ECO:0007669"/>
    <property type="project" value="InterPro"/>
</dbReference>
<dbReference type="OrthoDB" id="9811471at2"/>
<comment type="caution">
    <text evidence="2">The sequence shown here is derived from an EMBL/GenBank/DDBJ whole genome shotgun (WGS) entry which is preliminary data.</text>
</comment>
<keyword evidence="3" id="KW-1185">Reference proteome</keyword>
<evidence type="ECO:0000259" key="1">
    <source>
        <dbReference type="Pfam" id="PF01425"/>
    </source>
</evidence>
<dbReference type="Gene3D" id="3.90.1300.10">
    <property type="entry name" value="Amidase signature (AS) domain"/>
    <property type="match status" value="1"/>
</dbReference>
<dbReference type="Pfam" id="PF01425">
    <property type="entry name" value="Amidase"/>
    <property type="match status" value="1"/>
</dbReference>
<name>A0A5B0DVP6_9HYPH</name>
<dbReference type="PANTHER" id="PTHR11895:SF176">
    <property type="entry name" value="AMIDASE AMID-RELATED"/>
    <property type="match status" value="1"/>
</dbReference>
<organism evidence="2 3">
    <name type="scientific">Aureimonas fodinaquatilis</name>
    <dbReference type="NCBI Taxonomy" id="2565783"/>
    <lineage>
        <taxon>Bacteria</taxon>
        <taxon>Pseudomonadati</taxon>
        <taxon>Pseudomonadota</taxon>
        <taxon>Alphaproteobacteria</taxon>
        <taxon>Hyphomicrobiales</taxon>
        <taxon>Aurantimonadaceae</taxon>
        <taxon>Aureimonas</taxon>
    </lineage>
</organism>
<feature type="domain" description="Amidase" evidence="1">
    <location>
        <begin position="26"/>
        <end position="445"/>
    </location>
</feature>
<accession>A0A5B0DVP6</accession>
<evidence type="ECO:0000313" key="2">
    <source>
        <dbReference type="EMBL" id="KAA0969640.1"/>
    </source>
</evidence>
<proteinExistence type="predicted"/>
<dbReference type="InterPro" id="IPR000120">
    <property type="entry name" value="Amidase"/>
</dbReference>
<dbReference type="SUPFAM" id="SSF75304">
    <property type="entry name" value="Amidase signature (AS) enzymes"/>
    <property type="match status" value="1"/>
</dbReference>
<reference evidence="2 3" key="1">
    <citation type="submission" date="2019-08" db="EMBL/GenBank/DDBJ databases">
        <title>Aureimonas fodiniaquatilis sp. nov., isolated from a coal mine wastewater.</title>
        <authorList>
            <person name="Kim W."/>
        </authorList>
    </citation>
    <scope>NUCLEOTIDE SEQUENCE [LARGE SCALE GENOMIC DNA]</scope>
    <source>
        <strain evidence="2 3">CAU 1482</strain>
    </source>
</reference>
<dbReference type="EMBL" id="VTWH01000003">
    <property type="protein sequence ID" value="KAA0969640.1"/>
    <property type="molecule type" value="Genomic_DNA"/>
</dbReference>